<evidence type="ECO:0000256" key="12">
    <source>
        <dbReference type="SAM" id="MobiDB-lite"/>
    </source>
</evidence>
<dbReference type="GO" id="GO:0005524">
    <property type="term" value="F:ATP binding"/>
    <property type="evidence" value="ECO:0007669"/>
    <property type="project" value="UniProtKB-UniRule"/>
</dbReference>
<dbReference type="GO" id="GO:0005737">
    <property type="term" value="C:cytoplasm"/>
    <property type="evidence" value="ECO:0007669"/>
    <property type="project" value="UniProtKB-SubCell"/>
</dbReference>
<dbReference type="EC" id="2.7.11.24" evidence="11"/>
<evidence type="ECO:0000256" key="6">
    <source>
        <dbReference type="ARBA" id="ARBA00022741"/>
    </source>
</evidence>
<evidence type="ECO:0000313" key="15">
    <source>
        <dbReference type="Proteomes" id="UP001105220"/>
    </source>
</evidence>
<keyword evidence="7 11" id="KW-0418">Kinase</keyword>
<dbReference type="InterPro" id="IPR008271">
    <property type="entry name" value="Ser/Thr_kinase_AS"/>
</dbReference>
<feature type="region of interest" description="Disordered" evidence="12">
    <location>
        <begin position="70"/>
        <end position="107"/>
    </location>
</feature>
<evidence type="ECO:0000256" key="5">
    <source>
        <dbReference type="ARBA" id="ARBA00022679"/>
    </source>
</evidence>
<dbReference type="FunFam" id="1.10.510.10:FF:001221">
    <property type="entry name" value="Mitogen-activated protein kinase"/>
    <property type="match status" value="1"/>
</dbReference>
<dbReference type="EnsemblMetazoa" id="ACON009460-RA">
    <property type="protein sequence ID" value="ACON009460-PA"/>
    <property type="gene ID" value="ACON009460"/>
</dbReference>
<dbReference type="PROSITE" id="PS50011">
    <property type="entry name" value="PROTEIN_KINASE_DOM"/>
    <property type="match status" value="1"/>
</dbReference>
<keyword evidence="3 11" id="KW-0723">Serine/threonine-protein kinase</keyword>
<keyword evidence="15" id="KW-1185">Reference proteome</keyword>
<evidence type="ECO:0000256" key="8">
    <source>
        <dbReference type="ARBA" id="ARBA00022840"/>
    </source>
</evidence>
<dbReference type="VEuPathDB" id="VectorBase:ACON009460"/>
<dbReference type="InterPro" id="IPR050117">
    <property type="entry name" value="MAPK"/>
</dbReference>
<evidence type="ECO:0000256" key="1">
    <source>
        <dbReference type="ARBA" id="ARBA00001946"/>
    </source>
</evidence>
<dbReference type="PROSITE" id="PS01351">
    <property type="entry name" value="MAPK"/>
    <property type="match status" value="1"/>
</dbReference>
<name>A0A6E8VXW4_ANOCL</name>
<dbReference type="InterPro" id="IPR003527">
    <property type="entry name" value="MAP_kinase_CS"/>
</dbReference>
<evidence type="ECO:0000256" key="9">
    <source>
        <dbReference type="ARBA" id="ARBA00047592"/>
    </source>
</evidence>
<sequence length="470" mass="53613">VCVCECKVLCLRCVVLLQTEVVRERVPTDTYTHNTVRDRVQSSIRVRPRCCPPAVPVCFQRCQKLPKRRANVTPASMQSQEEAAEGTEGVHNKPAGGDHPAPANPPSSNEFYFHLPARFPASHMMPIGIGVQGAVCSAVDIKTGRRLAVKKLSQPFQDVTFAKRAYRELKLMRLVDHPNIIKLLYAYTPQQTLDTFRDVYIFTELMDSSLQHVFGTKLDHERISFLVYQMLCGIRYLHSAGIIHRDLKPSNIVVRKNCTLKILDFGLARSIDTSFTMTQYVVTRHYRAPEIILNMEYDTKVDLWSIGCIMAELITGAVLFPGTDHVDQWMRIVETLGTPRPEFIARTTPGTQRYISNQPVVAGRPFGELFPDEVFEGMASPNVPQLTNDAARDFLRRMLAFDPMERISVDEALAHPYVSVWYYEEDVMRPPPKPYDHALDARNLTVEQWKRLLFEEIQDIQRTMSLDEEG</sequence>
<dbReference type="VEuPathDB" id="VectorBase:ACMO_012641"/>
<feature type="domain" description="Protein kinase" evidence="13">
    <location>
        <begin position="121"/>
        <end position="418"/>
    </location>
</feature>
<keyword evidence="4 11" id="KW-0597">Phosphoprotein</keyword>
<dbReference type="SUPFAM" id="SSF56112">
    <property type="entry name" value="Protein kinase-like (PK-like)"/>
    <property type="match status" value="1"/>
</dbReference>
<evidence type="ECO:0000256" key="3">
    <source>
        <dbReference type="ARBA" id="ARBA00022527"/>
    </source>
</evidence>
<dbReference type="Gene3D" id="3.30.200.20">
    <property type="entry name" value="Phosphorylase Kinase, domain 1"/>
    <property type="match status" value="1"/>
</dbReference>
<comment type="cofactor">
    <cofactor evidence="1 11">
        <name>Mg(2+)</name>
        <dbReference type="ChEBI" id="CHEBI:18420"/>
    </cofactor>
</comment>
<comment type="function">
    <text evidence="11">Responds to activation by environmental stress and pro-inflammatory cytokines by phosphorylating a number of transcription factors, and thus regulates transcriptional activity.</text>
</comment>
<evidence type="ECO:0000256" key="2">
    <source>
        <dbReference type="ARBA" id="ARBA00008832"/>
    </source>
</evidence>
<evidence type="ECO:0000256" key="10">
    <source>
        <dbReference type="ARBA" id="ARBA00048312"/>
    </source>
</evidence>
<dbReference type="Gene3D" id="1.10.510.10">
    <property type="entry name" value="Transferase(Phosphotransferase) domain 1"/>
    <property type="match status" value="1"/>
</dbReference>
<evidence type="ECO:0000313" key="14">
    <source>
        <dbReference type="EnsemblMetazoa" id="ACON009460-PA"/>
    </source>
</evidence>
<dbReference type="PANTHER" id="PTHR24055">
    <property type="entry name" value="MITOGEN-ACTIVATED PROTEIN KINASE"/>
    <property type="match status" value="1"/>
</dbReference>
<keyword evidence="8 11" id="KW-0067">ATP-binding</keyword>
<dbReference type="InterPro" id="IPR008351">
    <property type="entry name" value="MAPK_JNK"/>
</dbReference>
<dbReference type="Pfam" id="PF00069">
    <property type="entry name" value="Pkinase"/>
    <property type="match status" value="1"/>
</dbReference>
<dbReference type="PRINTS" id="PR01772">
    <property type="entry name" value="JNKMAPKINASE"/>
</dbReference>
<accession>A0A6E8VXW4</accession>
<comment type="catalytic activity">
    <reaction evidence="9">
        <text>L-threonyl-[protein] + ATP = O-phospho-L-threonyl-[protein] + ADP + H(+)</text>
        <dbReference type="Rhea" id="RHEA:46608"/>
        <dbReference type="Rhea" id="RHEA-COMP:11060"/>
        <dbReference type="Rhea" id="RHEA-COMP:11605"/>
        <dbReference type="ChEBI" id="CHEBI:15378"/>
        <dbReference type="ChEBI" id="CHEBI:30013"/>
        <dbReference type="ChEBI" id="CHEBI:30616"/>
        <dbReference type="ChEBI" id="CHEBI:61977"/>
        <dbReference type="ChEBI" id="CHEBI:456216"/>
        <dbReference type="EC" id="2.7.11.24"/>
    </reaction>
</comment>
<keyword evidence="11" id="KW-0460">Magnesium</keyword>
<dbReference type="GO" id="GO:0106310">
    <property type="term" value="F:protein serine kinase activity"/>
    <property type="evidence" value="ECO:0007669"/>
    <property type="project" value="UniProtKB-UniRule"/>
</dbReference>
<evidence type="ECO:0000256" key="4">
    <source>
        <dbReference type="ARBA" id="ARBA00022553"/>
    </source>
</evidence>
<dbReference type="VEuPathDB" id="VectorBase:ACON2_035959"/>
<comment type="similarity">
    <text evidence="2 11">Belongs to the protein kinase superfamily. CMGC Ser/Thr protein kinase family. MAP kinase subfamily.</text>
</comment>
<dbReference type="AlphaFoldDB" id="A0A6E8VXW4"/>
<proteinExistence type="inferred from homology"/>
<reference evidence="14" key="2">
    <citation type="submission" date="2020-05" db="UniProtKB">
        <authorList>
            <consortium name="EnsemblMetazoa"/>
        </authorList>
    </citation>
    <scope>IDENTIFICATION</scope>
    <source>
        <strain evidence="14">Ngousso</strain>
    </source>
</reference>
<dbReference type="FunFam" id="3.30.200.20:FF:000028">
    <property type="entry name" value="Mitogen-activated protein kinase"/>
    <property type="match status" value="1"/>
</dbReference>
<reference key="1">
    <citation type="journal article" date="2019" name="Genes (Basel)">
        <title>A High-Quality De novo Genome Assembly from a Single Mosquito Using PacBio Sequencing.</title>
        <authorList>
            <person name="Kingan S.B."/>
            <person name="Heaton H."/>
            <person name="Cudini J."/>
            <person name="Lambert C.C."/>
            <person name="Baybayan P."/>
            <person name="Galvin B.D."/>
            <person name="Durbin R."/>
            <person name="Korlach J."/>
            <person name="Lawniczak M.K.N."/>
        </authorList>
    </citation>
    <scope>NUCLEOTIDE SEQUENCE [LARGE SCALE GENOMIC DNA]</scope>
    <source>
        <strain>Mali-NIH</strain>
    </source>
</reference>
<dbReference type="GO" id="GO:0004707">
    <property type="term" value="F:MAP kinase activity"/>
    <property type="evidence" value="ECO:0007669"/>
    <property type="project" value="UniProtKB-UniRule"/>
</dbReference>
<organism evidence="14 15">
    <name type="scientific">Anopheles coluzzii</name>
    <name type="common">African malaria mosquito</name>
    <dbReference type="NCBI Taxonomy" id="1518534"/>
    <lineage>
        <taxon>Eukaryota</taxon>
        <taxon>Metazoa</taxon>
        <taxon>Ecdysozoa</taxon>
        <taxon>Arthropoda</taxon>
        <taxon>Hexapoda</taxon>
        <taxon>Insecta</taxon>
        <taxon>Pterygota</taxon>
        <taxon>Neoptera</taxon>
        <taxon>Endopterygota</taxon>
        <taxon>Diptera</taxon>
        <taxon>Nematocera</taxon>
        <taxon>Culicoidea</taxon>
        <taxon>Culicidae</taxon>
        <taxon>Anophelinae</taxon>
        <taxon>Anopheles</taxon>
    </lineage>
</organism>
<protein>
    <recommendedName>
        <fullName evidence="11">Stress-activated protein kinase JNK</fullName>
        <ecNumber evidence="11">2.7.11.24</ecNumber>
    </recommendedName>
</protein>
<keyword evidence="5 11" id="KW-0808">Transferase</keyword>
<evidence type="ECO:0000256" key="11">
    <source>
        <dbReference type="RuleBase" id="RU368052"/>
    </source>
</evidence>
<dbReference type="SMART" id="SM00220">
    <property type="entry name" value="S_TKc"/>
    <property type="match status" value="1"/>
</dbReference>
<dbReference type="InterPro" id="IPR000719">
    <property type="entry name" value="Prot_kinase_dom"/>
</dbReference>
<dbReference type="Proteomes" id="UP001105220">
    <property type="component" value="Unplaced"/>
</dbReference>
<evidence type="ECO:0000256" key="7">
    <source>
        <dbReference type="ARBA" id="ARBA00022777"/>
    </source>
</evidence>
<dbReference type="InterPro" id="IPR011009">
    <property type="entry name" value="Kinase-like_dom_sf"/>
</dbReference>
<comment type="catalytic activity">
    <reaction evidence="10">
        <text>L-seryl-[protein] + ATP = O-phospho-L-seryl-[protein] + ADP + H(+)</text>
        <dbReference type="Rhea" id="RHEA:17989"/>
        <dbReference type="Rhea" id="RHEA-COMP:9863"/>
        <dbReference type="Rhea" id="RHEA-COMP:11604"/>
        <dbReference type="ChEBI" id="CHEBI:15378"/>
        <dbReference type="ChEBI" id="CHEBI:29999"/>
        <dbReference type="ChEBI" id="CHEBI:30616"/>
        <dbReference type="ChEBI" id="CHEBI:83421"/>
        <dbReference type="ChEBI" id="CHEBI:456216"/>
        <dbReference type="EC" id="2.7.11.24"/>
    </reaction>
</comment>
<evidence type="ECO:0000259" key="13">
    <source>
        <dbReference type="PROSITE" id="PS50011"/>
    </source>
</evidence>
<keyword evidence="6 11" id="KW-0547">Nucleotide-binding</keyword>
<comment type="subcellular location">
    <subcellularLocation>
        <location evidence="11">Cytoplasm</location>
    </subcellularLocation>
</comment>
<dbReference type="PROSITE" id="PS00108">
    <property type="entry name" value="PROTEIN_KINASE_ST"/>
    <property type="match status" value="1"/>
</dbReference>